<evidence type="ECO:0000256" key="1">
    <source>
        <dbReference type="SAM" id="MobiDB-lite"/>
    </source>
</evidence>
<dbReference type="AlphaFoldDB" id="K0S4W8"/>
<protein>
    <submittedName>
        <fullName evidence="2">Uncharacterized protein</fullName>
    </submittedName>
</protein>
<feature type="region of interest" description="Disordered" evidence="1">
    <location>
        <begin position="178"/>
        <end position="230"/>
    </location>
</feature>
<accession>K0S4W8</accession>
<name>K0S4W8_THAOC</name>
<dbReference type="Proteomes" id="UP000266841">
    <property type="component" value="Unassembled WGS sequence"/>
</dbReference>
<feature type="region of interest" description="Disordered" evidence="1">
    <location>
        <begin position="1"/>
        <end position="92"/>
    </location>
</feature>
<proteinExistence type="predicted"/>
<gene>
    <name evidence="2" type="ORF">THAOC_19826</name>
</gene>
<reference evidence="2 3" key="1">
    <citation type="journal article" date="2012" name="Genome Biol.">
        <title>Genome and low-iron response of an oceanic diatom adapted to chronic iron limitation.</title>
        <authorList>
            <person name="Lommer M."/>
            <person name="Specht M."/>
            <person name="Roy A.S."/>
            <person name="Kraemer L."/>
            <person name="Andreson R."/>
            <person name="Gutowska M.A."/>
            <person name="Wolf J."/>
            <person name="Bergner S.V."/>
            <person name="Schilhabel M.B."/>
            <person name="Klostermeier U.C."/>
            <person name="Beiko R.G."/>
            <person name="Rosenstiel P."/>
            <person name="Hippler M."/>
            <person name="Laroche J."/>
        </authorList>
    </citation>
    <scope>NUCLEOTIDE SEQUENCE [LARGE SCALE GENOMIC DNA]</scope>
    <source>
        <strain evidence="2 3">CCMP1005</strain>
    </source>
</reference>
<organism evidence="2 3">
    <name type="scientific">Thalassiosira oceanica</name>
    <name type="common">Marine diatom</name>
    <dbReference type="NCBI Taxonomy" id="159749"/>
    <lineage>
        <taxon>Eukaryota</taxon>
        <taxon>Sar</taxon>
        <taxon>Stramenopiles</taxon>
        <taxon>Ochrophyta</taxon>
        <taxon>Bacillariophyta</taxon>
        <taxon>Coscinodiscophyceae</taxon>
        <taxon>Thalassiosirophycidae</taxon>
        <taxon>Thalassiosirales</taxon>
        <taxon>Thalassiosiraceae</taxon>
        <taxon>Thalassiosira</taxon>
    </lineage>
</organism>
<dbReference type="EMBL" id="AGNL01022033">
    <property type="protein sequence ID" value="EJK59899.1"/>
    <property type="molecule type" value="Genomic_DNA"/>
</dbReference>
<comment type="caution">
    <text evidence="2">The sequence shown here is derived from an EMBL/GenBank/DDBJ whole genome shotgun (WGS) entry which is preliminary data.</text>
</comment>
<evidence type="ECO:0000313" key="3">
    <source>
        <dbReference type="Proteomes" id="UP000266841"/>
    </source>
</evidence>
<evidence type="ECO:0000313" key="2">
    <source>
        <dbReference type="EMBL" id="EJK59899.1"/>
    </source>
</evidence>
<feature type="region of interest" description="Disordered" evidence="1">
    <location>
        <begin position="339"/>
        <end position="368"/>
    </location>
</feature>
<sequence>MALGGRRVASTSPAGRGGPTRWTWLGQSSGHGTRPRHGGRASPKDESLEELDERITGSYFSSNSDGGAEVRPADVARLGEAATSRDDPARGMRCTSRVYHAGEFSSVALEGGPSARNGGCQSKEHDKASGNGDEWISTSKNWAAEPEAGGAVRRRELREETAQFFPCGAVTLAGRAVGQERKPNLPGGSRQEMEAGQRDERNPSYAYRRDASGPTTSRSDSPPRGAHASLSRPLGIAASFAARRGPTGRPGLGPRLLVAVAPYFLSVVEVRVVDVPPRVVRARAEPTPRLHLEALVSTGRVRHVSTQARAVSAAGLVLVLRLEQVTDLAPQHVLHAAALEDPPDVARHDRSPSYAPPPKQARPAGSAL</sequence>
<keyword evidence="3" id="KW-1185">Reference proteome</keyword>
<feature type="compositionally biased region" description="Basic and acidic residues" evidence="1">
    <location>
        <begin position="191"/>
        <end position="211"/>
    </location>
</feature>
<feature type="region of interest" description="Disordered" evidence="1">
    <location>
        <begin position="105"/>
        <end position="148"/>
    </location>
</feature>